<dbReference type="AlphaFoldDB" id="A0A1N6KFV1"/>
<accession>A0A1N6KFV1</accession>
<dbReference type="STRING" id="536979.SAMN04488055_5768"/>
<dbReference type="EMBL" id="FSRA01000002">
    <property type="protein sequence ID" value="SIO55430.1"/>
    <property type="molecule type" value="Genomic_DNA"/>
</dbReference>
<proteinExistence type="predicted"/>
<organism evidence="1 2">
    <name type="scientific">Chitinophaga niabensis</name>
    <dbReference type="NCBI Taxonomy" id="536979"/>
    <lineage>
        <taxon>Bacteria</taxon>
        <taxon>Pseudomonadati</taxon>
        <taxon>Bacteroidota</taxon>
        <taxon>Chitinophagia</taxon>
        <taxon>Chitinophagales</taxon>
        <taxon>Chitinophagaceae</taxon>
        <taxon>Chitinophaga</taxon>
    </lineage>
</organism>
<dbReference type="PROSITE" id="PS51257">
    <property type="entry name" value="PROKAR_LIPOPROTEIN"/>
    <property type="match status" value="1"/>
</dbReference>
<dbReference type="OrthoDB" id="653848at2"/>
<reference evidence="1 2" key="1">
    <citation type="submission" date="2016-11" db="EMBL/GenBank/DDBJ databases">
        <authorList>
            <person name="Jaros S."/>
            <person name="Januszkiewicz K."/>
            <person name="Wedrychowicz H."/>
        </authorList>
    </citation>
    <scope>NUCLEOTIDE SEQUENCE [LARGE SCALE GENOMIC DNA]</scope>
    <source>
        <strain evidence="1 2">DSM 24787</strain>
    </source>
</reference>
<protein>
    <submittedName>
        <fullName evidence="1">Uncharacterized protein</fullName>
    </submittedName>
</protein>
<evidence type="ECO:0000313" key="2">
    <source>
        <dbReference type="Proteomes" id="UP000185003"/>
    </source>
</evidence>
<name>A0A1N6KFV1_9BACT</name>
<evidence type="ECO:0000313" key="1">
    <source>
        <dbReference type="EMBL" id="SIO55430.1"/>
    </source>
</evidence>
<sequence>MKKTLLGLTAITLFFAACKKDDASPETYYLSKLIDVGEDGNDTTLISYNADNTFKETYSAAMNNGQLEFFAEGPVYEGGKIVAIQQRSSFTPTSHYSRSFVYTGTQVTKVNYYWDNDQDGQYVIAPVFDSLVYTAGKLSELWHLDPNMPDNQTKYLLTWEGNNVKTCSLYFKMPGTDFLLHSVTKYTYDNKPGFQHILGSYHWLSNPTSFEYLSANNLLKEEEYREDVLRFTSTNVYTYEGNLLKMVDTEDKYTEPASTETYKTKLEYTTR</sequence>
<dbReference type="Proteomes" id="UP000185003">
    <property type="component" value="Unassembled WGS sequence"/>
</dbReference>
<gene>
    <name evidence="1" type="ORF">SAMN04488055_5768</name>
</gene>
<keyword evidence="2" id="KW-1185">Reference proteome</keyword>
<dbReference type="RefSeq" id="WP_074242962.1">
    <property type="nucleotide sequence ID" value="NZ_FSRA01000002.1"/>
</dbReference>